<proteinExistence type="predicted"/>
<evidence type="ECO:0000313" key="3">
    <source>
        <dbReference type="Proteomes" id="UP001152759"/>
    </source>
</evidence>
<gene>
    <name evidence="2" type="ORF">BEMITA_LOCUS6066</name>
</gene>
<dbReference type="PANTHER" id="PTHR37331:SF1">
    <property type="entry name" value="YALI0F11671P"/>
    <property type="match status" value="1"/>
</dbReference>
<dbReference type="AlphaFoldDB" id="A0A9P0F2J4"/>
<keyword evidence="3" id="KW-1185">Reference proteome</keyword>
<name>A0A9P0F2J4_BEMTA</name>
<evidence type="ECO:0000256" key="1">
    <source>
        <dbReference type="SAM" id="MobiDB-lite"/>
    </source>
</evidence>
<dbReference type="Proteomes" id="UP001152759">
    <property type="component" value="Chromosome 3"/>
</dbReference>
<dbReference type="EMBL" id="OU963864">
    <property type="protein sequence ID" value="CAH0387007.1"/>
    <property type="molecule type" value="Genomic_DNA"/>
</dbReference>
<protein>
    <submittedName>
        <fullName evidence="2">Uncharacterized protein</fullName>
    </submittedName>
</protein>
<feature type="compositionally biased region" description="Polar residues" evidence="1">
    <location>
        <begin position="39"/>
        <end position="60"/>
    </location>
</feature>
<dbReference type="PANTHER" id="PTHR37331">
    <property type="entry name" value="YALI0F11671P"/>
    <property type="match status" value="1"/>
</dbReference>
<sequence>MSAFKCATGEDSFRSVLSILTPEEAEACGGLPGEAIAGTLQSDPTPSASTPGGKQPSGSDAASGFKPNPLFSAFMHNVIRTHGPLDQSLQQAAENQRTGYLYVIDFRTPDGIMGRVPPHDIVGAFAVNDGRIGDYQPNANHRLFTEHGLVKLPPSLAKAHTEELKRLRVQS</sequence>
<reference evidence="2" key="1">
    <citation type="submission" date="2021-12" db="EMBL/GenBank/DDBJ databases">
        <authorList>
            <person name="King R."/>
        </authorList>
    </citation>
    <scope>NUCLEOTIDE SEQUENCE</scope>
</reference>
<feature type="region of interest" description="Disordered" evidence="1">
    <location>
        <begin position="30"/>
        <end position="65"/>
    </location>
</feature>
<accession>A0A9P0F2J4</accession>
<organism evidence="2 3">
    <name type="scientific">Bemisia tabaci</name>
    <name type="common">Sweetpotato whitefly</name>
    <name type="synonym">Aleurodes tabaci</name>
    <dbReference type="NCBI Taxonomy" id="7038"/>
    <lineage>
        <taxon>Eukaryota</taxon>
        <taxon>Metazoa</taxon>
        <taxon>Ecdysozoa</taxon>
        <taxon>Arthropoda</taxon>
        <taxon>Hexapoda</taxon>
        <taxon>Insecta</taxon>
        <taxon>Pterygota</taxon>
        <taxon>Neoptera</taxon>
        <taxon>Paraneoptera</taxon>
        <taxon>Hemiptera</taxon>
        <taxon>Sternorrhyncha</taxon>
        <taxon>Aleyrodoidea</taxon>
        <taxon>Aleyrodidae</taxon>
        <taxon>Aleyrodinae</taxon>
        <taxon>Bemisia</taxon>
    </lineage>
</organism>
<evidence type="ECO:0000313" key="2">
    <source>
        <dbReference type="EMBL" id="CAH0387007.1"/>
    </source>
</evidence>
<dbReference type="KEGG" id="btab:109032950"/>